<name>A0A1U7VA98_NICSY</name>
<proteinExistence type="predicted"/>
<accession>A0A1U7VA98</accession>
<protein>
    <submittedName>
        <fullName evidence="2">Uncharacterized protein LOC104214011</fullName>
    </submittedName>
</protein>
<evidence type="ECO:0000313" key="1">
    <source>
        <dbReference type="Proteomes" id="UP000189701"/>
    </source>
</evidence>
<keyword evidence="1" id="KW-1185">Reference proteome</keyword>
<reference evidence="2" key="2">
    <citation type="submission" date="2025-08" db="UniProtKB">
        <authorList>
            <consortium name="RefSeq"/>
        </authorList>
    </citation>
    <scope>IDENTIFICATION</scope>
    <source>
        <tissue evidence="2">Leaf</tissue>
    </source>
</reference>
<dbReference type="AlphaFoldDB" id="A0A1U7VA98"/>
<sequence>MESQGEQNLMCSSSSTIPIEIESRGLMQYDEVNMEVVDETGKRKLSSDVWKHDKVVKLDGARFGVWQWSAAHEVCEKLQHINGSCSSIDRVSCPTMLDEEEDPDVSVA</sequence>
<evidence type="ECO:0000313" key="2">
    <source>
        <dbReference type="RefSeq" id="XP_009761906.1"/>
    </source>
</evidence>
<gene>
    <name evidence="2" type="primary">LOC104214011</name>
</gene>
<organism evidence="1 2">
    <name type="scientific">Nicotiana sylvestris</name>
    <name type="common">Wood tobacco</name>
    <name type="synonym">South American tobacco</name>
    <dbReference type="NCBI Taxonomy" id="4096"/>
    <lineage>
        <taxon>Eukaryota</taxon>
        <taxon>Viridiplantae</taxon>
        <taxon>Streptophyta</taxon>
        <taxon>Embryophyta</taxon>
        <taxon>Tracheophyta</taxon>
        <taxon>Spermatophyta</taxon>
        <taxon>Magnoliopsida</taxon>
        <taxon>eudicotyledons</taxon>
        <taxon>Gunneridae</taxon>
        <taxon>Pentapetalae</taxon>
        <taxon>asterids</taxon>
        <taxon>lamiids</taxon>
        <taxon>Solanales</taxon>
        <taxon>Solanaceae</taxon>
        <taxon>Nicotianoideae</taxon>
        <taxon>Nicotianeae</taxon>
        <taxon>Nicotiana</taxon>
    </lineage>
</organism>
<dbReference type="RefSeq" id="XP_009761906.1">
    <property type="nucleotide sequence ID" value="XM_009763604.1"/>
</dbReference>
<reference evidence="1" key="1">
    <citation type="journal article" date="2013" name="Genome Biol.">
        <title>Reference genomes and transcriptomes of Nicotiana sylvestris and Nicotiana tomentosiformis.</title>
        <authorList>
            <person name="Sierro N."/>
            <person name="Battey J.N."/>
            <person name="Ouadi S."/>
            <person name="Bovet L."/>
            <person name="Goepfert S."/>
            <person name="Bakaher N."/>
            <person name="Peitsch M.C."/>
            <person name="Ivanov N.V."/>
        </authorList>
    </citation>
    <scope>NUCLEOTIDE SEQUENCE [LARGE SCALE GENOMIC DNA]</scope>
</reference>
<dbReference type="Proteomes" id="UP000189701">
    <property type="component" value="Unplaced"/>
</dbReference>
<dbReference type="KEGG" id="nsy:104214011"/>
<dbReference type="GeneID" id="104214011"/>